<evidence type="ECO:0000313" key="16">
    <source>
        <dbReference type="EMBL" id="OSX64112.1"/>
    </source>
</evidence>
<keyword evidence="5" id="KW-0808">Transferase</keyword>
<dbReference type="Pfam" id="PF12906">
    <property type="entry name" value="RINGv"/>
    <property type="match status" value="1"/>
</dbReference>
<reference evidence="16 17" key="1">
    <citation type="submission" date="2017-04" db="EMBL/GenBank/DDBJ databases">
        <title>Genome Sequence of the Model Brown-Rot Fungus Postia placenta SB12.</title>
        <authorList>
            <consortium name="DOE Joint Genome Institute"/>
            <person name="Gaskell J."/>
            <person name="Kersten P."/>
            <person name="Larrondo L.F."/>
            <person name="Canessa P."/>
            <person name="Martinez D."/>
            <person name="Hibbett D."/>
            <person name="Schmoll M."/>
            <person name="Kubicek C.P."/>
            <person name="Martinez A.T."/>
            <person name="Yadav J."/>
            <person name="Master E."/>
            <person name="Magnuson J.K."/>
            <person name="James T."/>
            <person name="Yaver D."/>
            <person name="Berka R."/>
            <person name="Labutti K."/>
            <person name="Lipzen A."/>
            <person name="Aerts A."/>
            <person name="Barry K."/>
            <person name="Henrissat B."/>
            <person name="Blanchette R."/>
            <person name="Grigoriev I."/>
            <person name="Cullen D."/>
        </authorList>
    </citation>
    <scope>NUCLEOTIDE SEQUENCE [LARGE SCALE GENOMIC DNA]</scope>
    <source>
        <strain evidence="16 17">MAD-698-R-SB12</strain>
    </source>
</reference>
<feature type="transmembrane region" description="Helical" evidence="14">
    <location>
        <begin position="1323"/>
        <end position="1350"/>
    </location>
</feature>
<evidence type="ECO:0000256" key="3">
    <source>
        <dbReference type="ARBA" id="ARBA00004906"/>
    </source>
</evidence>
<dbReference type="EMBL" id="KZ110594">
    <property type="protein sequence ID" value="OSX64112.1"/>
    <property type="molecule type" value="Genomic_DNA"/>
</dbReference>
<dbReference type="InterPro" id="IPR056521">
    <property type="entry name" value="MARCHF6-like_C"/>
</dbReference>
<feature type="transmembrane region" description="Helical" evidence="14">
    <location>
        <begin position="757"/>
        <end position="778"/>
    </location>
</feature>
<feature type="compositionally biased region" description="Basic and acidic residues" evidence="13">
    <location>
        <begin position="267"/>
        <end position="289"/>
    </location>
</feature>
<dbReference type="FunFam" id="3.30.40.10:FF:000287">
    <property type="entry name" value="RING finger membrane protein"/>
    <property type="match status" value="1"/>
</dbReference>
<evidence type="ECO:0000256" key="12">
    <source>
        <dbReference type="ARBA" id="ARBA00023136"/>
    </source>
</evidence>
<evidence type="ECO:0000256" key="9">
    <source>
        <dbReference type="ARBA" id="ARBA00022786"/>
    </source>
</evidence>
<keyword evidence="12 14" id="KW-0472">Membrane</keyword>
<dbReference type="PANTHER" id="PTHR13145:SF0">
    <property type="entry name" value="E3 UBIQUITIN-PROTEIN LIGASE MARCHF6"/>
    <property type="match status" value="1"/>
</dbReference>
<feature type="transmembrane region" description="Helical" evidence="14">
    <location>
        <begin position="1103"/>
        <end position="1124"/>
    </location>
</feature>
<keyword evidence="8" id="KW-0863">Zinc-finger</keyword>
<evidence type="ECO:0000256" key="2">
    <source>
        <dbReference type="ARBA" id="ARBA00004141"/>
    </source>
</evidence>
<feature type="non-terminal residue" evidence="16">
    <location>
        <position position="1"/>
    </location>
</feature>
<feature type="region of interest" description="Disordered" evidence="13">
    <location>
        <begin position="1372"/>
        <end position="1396"/>
    </location>
</feature>
<feature type="transmembrane region" description="Helical" evidence="14">
    <location>
        <begin position="1198"/>
        <end position="1222"/>
    </location>
</feature>
<dbReference type="PANTHER" id="PTHR13145">
    <property type="entry name" value="SSM4 PROTEIN"/>
    <property type="match status" value="1"/>
</dbReference>
<dbReference type="InterPro" id="IPR013083">
    <property type="entry name" value="Znf_RING/FYVE/PHD"/>
</dbReference>
<protein>
    <recommendedName>
        <fullName evidence="4">RING-type E3 ubiquitin transferase</fullName>
        <ecNumber evidence="4">2.3.2.27</ecNumber>
    </recommendedName>
</protein>
<feature type="transmembrane region" description="Helical" evidence="14">
    <location>
        <begin position="909"/>
        <end position="931"/>
    </location>
</feature>
<keyword evidence="6 14" id="KW-0812">Transmembrane</keyword>
<evidence type="ECO:0000256" key="7">
    <source>
        <dbReference type="ARBA" id="ARBA00022723"/>
    </source>
</evidence>
<evidence type="ECO:0000259" key="15">
    <source>
        <dbReference type="PROSITE" id="PS51292"/>
    </source>
</evidence>
<feature type="region of interest" description="Disordered" evidence="13">
    <location>
        <begin position="484"/>
        <end position="504"/>
    </location>
</feature>
<dbReference type="OrthoDB" id="264354at2759"/>
<evidence type="ECO:0000256" key="8">
    <source>
        <dbReference type="ARBA" id="ARBA00022771"/>
    </source>
</evidence>
<comment type="pathway">
    <text evidence="3">Protein modification; protein ubiquitination.</text>
</comment>
<dbReference type="SUPFAM" id="SSF57850">
    <property type="entry name" value="RING/U-box"/>
    <property type="match status" value="1"/>
</dbReference>
<feature type="transmembrane region" description="Helical" evidence="14">
    <location>
        <begin position="1289"/>
        <end position="1311"/>
    </location>
</feature>
<dbReference type="Pfam" id="PF23113">
    <property type="entry name" value="MARCHF6_C"/>
    <property type="match status" value="1"/>
</dbReference>
<evidence type="ECO:0000256" key="5">
    <source>
        <dbReference type="ARBA" id="ARBA00022679"/>
    </source>
</evidence>
<dbReference type="Proteomes" id="UP000194127">
    <property type="component" value="Unassembled WGS sequence"/>
</dbReference>
<name>A0A1X6N6J6_9APHY</name>
<evidence type="ECO:0000256" key="11">
    <source>
        <dbReference type="ARBA" id="ARBA00022989"/>
    </source>
</evidence>
<feature type="transmembrane region" description="Helical" evidence="14">
    <location>
        <begin position="850"/>
        <end position="871"/>
    </location>
</feature>
<dbReference type="GO" id="GO:0005789">
    <property type="term" value="C:endoplasmic reticulum membrane"/>
    <property type="evidence" value="ECO:0007669"/>
    <property type="project" value="TreeGrafter"/>
</dbReference>
<proteinExistence type="predicted"/>
<feature type="domain" description="RING-CH-type" evidence="15">
    <location>
        <begin position="1"/>
        <end position="55"/>
    </location>
</feature>
<keyword evidence="7" id="KW-0479">Metal-binding</keyword>
<keyword evidence="17" id="KW-1185">Reference proteome</keyword>
<keyword evidence="9" id="KW-0833">Ubl conjugation pathway</keyword>
<evidence type="ECO:0000256" key="14">
    <source>
        <dbReference type="SAM" id="Phobius"/>
    </source>
</evidence>
<feature type="compositionally biased region" description="Basic and acidic residues" evidence="13">
    <location>
        <begin position="343"/>
        <end position="352"/>
    </location>
</feature>
<dbReference type="CDD" id="cd16702">
    <property type="entry name" value="RING_CH-C4HC3_MARCH6"/>
    <property type="match status" value="1"/>
</dbReference>
<keyword evidence="10" id="KW-0862">Zinc</keyword>
<dbReference type="GO" id="GO:0061630">
    <property type="term" value="F:ubiquitin protein ligase activity"/>
    <property type="evidence" value="ECO:0007669"/>
    <property type="project" value="UniProtKB-EC"/>
</dbReference>
<dbReference type="InterPro" id="IPR011016">
    <property type="entry name" value="Znf_RING-CH"/>
</dbReference>
<evidence type="ECO:0000256" key="10">
    <source>
        <dbReference type="ARBA" id="ARBA00022833"/>
    </source>
</evidence>
<evidence type="ECO:0000256" key="6">
    <source>
        <dbReference type="ARBA" id="ARBA00022692"/>
    </source>
</evidence>
<feature type="compositionally biased region" description="Low complexity" evidence="13">
    <location>
        <begin position="381"/>
        <end position="398"/>
    </location>
</feature>
<feature type="transmembrane region" description="Helical" evidence="14">
    <location>
        <begin position="799"/>
        <end position="830"/>
    </location>
</feature>
<dbReference type="SMART" id="SM00744">
    <property type="entry name" value="RINGv"/>
    <property type="match status" value="1"/>
</dbReference>
<keyword evidence="11 14" id="KW-1133">Transmembrane helix</keyword>
<feature type="transmembrane region" description="Helical" evidence="14">
    <location>
        <begin position="561"/>
        <end position="580"/>
    </location>
</feature>
<feature type="compositionally biased region" description="Polar residues" evidence="13">
    <location>
        <begin position="365"/>
        <end position="374"/>
    </location>
</feature>
<gene>
    <name evidence="16" type="ORF">POSPLADRAFT_1138372</name>
</gene>
<feature type="transmembrane region" description="Helical" evidence="14">
    <location>
        <begin position="951"/>
        <end position="970"/>
    </location>
</feature>
<dbReference type="EC" id="2.3.2.27" evidence="4"/>
<dbReference type="GO" id="GO:0036503">
    <property type="term" value="P:ERAD pathway"/>
    <property type="evidence" value="ECO:0007669"/>
    <property type="project" value="TreeGrafter"/>
</dbReference>
<evidence type="ECO:0000313" key="17">
    <source>
        <dbReference type="Proteomes" id="UP000194127"/>
    </source>
</evidence>
<dbReference type="GO" id="GO:0008270">
    <property type="term" value="F:zinc ion binding"/>
    <property type="evidence" value="ECO:0007669"/>
    <property type="project" value="UniProtKB-KW"/>
</dbReference>
<feature type="transmembrane region" description="Helical" evidence="14">
    <location>
        <begin position="173"/>
        <end position="193"/>
    </location>
</feature>
<dbReference type="RefSeq" id="XP_024340906.1">
    <property type="nucleotide sequence ID" value="XM_024484900.1"/>
</dbReference>
<dbReference type="Gene3D" id="3.30.40.10">
    <property type="entry name" value="Zinc/RING finger domain, C3HC4 (zinc finger)"/>
    <property type="match status" value="1"/>
</dbReference>
<feature type="transmembrane region" description="Helical" evidence="14">
    <location>
        <begin position="1144"/>
        <end position="1164"/>
    </location>
</feature>
<accession>A0A1X6N6J6</accession>
<comment type="subcellular location">
    <subcellularLocation>
        <location evidence="2">Membrane</location>
        <topology evidence="2">Multi-pass membrane protein</topology>
    </subcellularLocation>
</comment>
<organism evidence="16 17">
    <name type="scientific">Postia placenta MAD-698-R-SB12</name>
    <dbReference type="NCBI Taxonomy" id="670580"/>
    <lineage>
        <taxon>Eukaryota</taxon>
        <taxon>Fungi</taxon>
        <taxon>Dikarya</taxon>
        <taxon>Basidiomycota</taxon>
        <taxon>Agaricomycotina</taxon>
        <taxon>Agaricomycetes</taxon>
        <taxon>Polyporales</taxon>
        <taxon>Adustoporiaceae</taxon>
        <taxon>Rhodonia</taxon>
    </lineage>
</organism>
<feature type="compositionally biased region" description="Basic and acidic residues" evidence="13">
    <location>
        <begin position="1372"/>
        <end position="1387"/>
    </location>
</feature>
<evidence type="ECO:0000256" key="1">
    <source>
        <dbReference type="ARBA" id="ARBA00000900"/>
    </source>
</evidence>
<dbReference type="STRING" id="670580.A0A1X6N6J6"/>
<feature type="compositionally biased region" description="Polar residues" evidence="13">
    <location>
        <begin position="321"/>
        <end position="335"/>
    </location>
</feature>
<feature type="region of interest" description="Disordered" evidence="13">
    <location>
        <begin position="253"/>
        <end position="424"/>
    </location>
</feature>
<dbReference type="GeneID" id="36329849"/>
<evidence type="ECO:0000256" key="13">
    <source>
        <dbReference type="SAM" id="MobiDB-lite"/>
    </source>
</evidence>
<comment type="catalytic activity">
    <reaction evidence="1">
        <text>S-ubiquitinyl-[E2 ubiquitin-conjugating enzyme]-L-cysteine + [acceptor protein]-L-lysine = [E2 ubiquitin-conjugating enzyme]-L-cysteine + N(6)-ubiquitinyl-[acceptor protein]-L-lysine.</text>
        <dbReference type="EC" id="2.3.2.27"/>
    </reaction>
</comment>
<feature type="transmembrane region" description="Helical" evidence="14">
    <location>
        <begin position="79"/>
        <end position="103"/>
    </location>
</feature>
<evidence type="ECO:0000256" key="4">
    <source>
        <dbReference type="ARBA" id="ARBA00012483"/>
    </source>
</evidence>
<sequence>TCRICSAPAEPDQPLFHPCKCSGTIRYIHQDCLTTWLAHSKKKTCDICKHPYSFTKVYASHMPTRLPTVLVLRQLSKQAIVGVLFCARAVLVAIIWLAFLPWVTIWTWRMYFTMGDTAAWWVSNRPRPVSAVDALLTRSPNISSSNDTTAASADNGTVSIFSHPVVRTVSSDIVSGQIIASLIVLAFVAIFLLREWISQNARPGIFEEPDAPPLPDDVGPLPQVVQVQPVQVARPGDRMIARRRPMPLNAQMHNVPPAEPLRHHWRRANELERPDVEREERAKHLRPDGEEAGDAPPEQANARKGKRRHGPYGDELDVIRRSTSVGRTTASQFGGSDTDDEQINDRRRERARLASHAVPTLPSAAESSQPTTEAFGSLRRPALPSVTLPPSSSTSPVAGGSRSRGPTPLASPNLATYRPPEEFEAGPSRLASYFDSEAIEEDEDEGGKVAEIRRYFRTHPDDPVAPWDKHDDLVDWTEHVQDAEDEERDGMAPPEPEAPVEFPDNPPIQIVNAALPVGDAPMDDIPPEANEDMDVNLDDDMDGALEAIGLRGPVHGVFQNAALMIFILNTTIGLGIWLPFTIGKCTALLSLDPRQFLYILHLPLRLIRLVTDPIVDTALLLMSRLLLPSLLSVTNIALNISFRATSFVIGQKLTSRLASLIANIVSIFEASNVEPRFMAVCNGLLSQVALSSTSKPEAAGSSTSIPFFSQFLQQDSAIMRFIEPHFAPLGEKTRLTVAEAKSEWVRLSLGDGPNERIFAVGLGYAATAVLLAIYLNILTIGNVKNAGRAVRSAVRQQLLVVKVAAFIVIELVIFPLGCGLMLDACTVWLLPQGNITSRKAYLFYAPVTSIFYHWVIGTMFMYQFAILLAGCRSIMRKGAMWFIKDPQDQNFHPIRDILERPTLVQLRKLLLSAMMYGMVVAAGVGTVSGVLQLFSRTILPFRWKLREPLSAVPIDLLFLHLVLPYTMQYFRPRKPMKQFGTYLWKYLAAQLRLSSYMFGGRYSSEEYTPKHWNWRMLFIQTEVQMDDAEAAHDGTFRRVPNSDNVALVKDSPATAEVDEDGNPVNAEQARLMALQNAEAEKARRNIKDDYTVVYVPPHLKYRVIAFIACVWIVGSILLGMLLGAPVLLGRLFLRLFIPRDVHDGYSFIAGFYLLWVCWFVGHTIDRMDKRRQRRGGHEARAEWPLYLAKRSFVWIAQISYMAFFLGFVIPTLVALVVEFYIVQPIRHITEPPTDLRIRMVDMWALGLLYSKVIIRCLRLQPDNDFVRGIDHIKRQGWTHLDPFRATKEIIAPITIGLLGMLLLPAGILYGIRQVFSLPVPDDFLFIHLYPSIFTVAGFIHATFALSRLLAAWSQTIRDKEFLVEMRLQNHEADLDQEKASEKDPEPETREEDDEEE</sequence>
<dbReference type="PROSITE" id="PS51292">
    <property type="entry name" value="ZF_RING_CH"/>
    <property type="match status" value="1"/>
</dbReference>